<gene>
    <name evidence="1" type="ORF">IRJ41_007989</name>
</gene>
<reference evidence="1" key="1">
    <citation type="submission" date="2021-02" db="EMBL/GenBank/DDBJ databases">
        <title>Comparative genomics reveals that relaxation of natural selection precedes convergent phenotypic evolution of cavefish.</title>
        <authorList>
            <person name="Peng Z."/>
        </authorList>
    </citation>
    <scope>NUCLEOTIDE SEQUENCE</scope>
    <source>
        <tissue evidence="1">Muscle</tissue>
    </source>
</reference>
<proteinExistence type="predicted"/>
<name>A0A9W7WNH2_TRIRA</name>
<accession>A0A9W7WNH2</accession>
<protein>
    <submittedName>
        <fullName evidence="1">Uncharacterized protein</fullName>
    </submittedName>
</protein>
<dbReference type="Proteomes" id="UP001059041">
    <property type="component" value="Linkage Group LG9"/>
</dbReference>
<evidence type="ECO:0000313" key="2">
    <source>
        <dbReference type="Proteomes" id="UP001059041"/>
    </source>
</evidence>
<dbReference type="EMBL" id="JAFHDT010000009">
    <property type="protein sequence ID" value="KAI7805448.1"/>
    <property type="molecule type" value="Genomic_DNA"/>
</dbReference>
<sequence>MKHPNREIIVGNSDSALLDRGFTNIPDLQTAGTGPPRTLAGHWPVIRGTEGKPYPGRSRVCSRVQPWFP</sequence>
<evidence type="ECO:0000313" key="1">
    <source>
        <dbReference type="EMBL" id="KAI7805448.1"/>
    </source>
</evidence>
<keyword evidence="2" id="KW-1185">Reference proteome</keyword>
<organism evidence="1 2">
    <name type="scientific">Triplophysa rosa</name>
    <name type="common">Cave loach</name>
    <dbReference type="NCBI Taxonomy" id="992332"/>
    <lineage>
        <taxon>Eukaryota</taxon>
        <taxon>Metazoa</taxon>
        <taxon>Chordata</taxon>
        <taxon>Craniata</taxon>
        <taxon>Vertebrata</taxon>
        <taxon>Euteleostomi</taxon>
        <taxon>Actinopterygii</taxon>
        <taxon>Neopterygii</taxon>
        <taxon>Teleostei</taxon>
        <taxon>Ostariophysi</taxon>
        <taxon>Cypriniformes</taxon>
        <taxon>Nemacheilidae</taxon>
        <taxon>Triplophysa</taxon>
    </lineage>
</organism>
<comment type="caution">
    <text evidence="1">The sequence shown here is derived from an EMBL/GenBank/DDBJ whole genome shotgun (WGS) entry which is preliminary data.</text>
</comment>
<dbReference type="AlphaFoldDB" id="A0A9W7WNH2"/>